<gene>
    <name evidence="3" type="primary">wdpA</name>
    <name evidence="3" type="ORF">FAES_0392</name>
</gene>
<accession>I0K2Q1</accession>
<evidence type="ECO:0000313" key="4">
    <source>
        <dbReference type="Proteomes" id="UP000011058"/>
    </source>
</evidence>
<keyword evidence="4" id="KW-1185">Reference proteome</keyword>
<dbReference type="OrthoDB" id="791543at2"/>
<dbReference type="PROSITE" id="PS51125">
    <property type="entry name" value="NHL"/>
    <property type="match status" value="1"/>
</dbReference>
<dbReference type="PATRIC" id="fig|1166018.3.peg.399"/>
<evidence type="ECO:0000256" key="2">
    <source>
        <dbReference type="PROSITE-ProRule" id="PRU00504"/>
    </source>
</evidence>
<dbReference type="KEGG" id="fae:FAES_0392"/>
<dbReference type="Proteomes" id="UP000011058">
    <property type="component" value="Chromosome"/>
</dbReference>
<dbReference type="RefSeq" id="WP_015329504.1">
    <property type="nucleotide sequence ID" value="NC_020054.1"/>
</dbReference>
<dbReference type="eggNOG" id="COG3391">
    <property type="taxonomic scope" value="Bacteria"/>
</dbReference>
<sequence length="1327" mass="142488">MTHQLHFDLSHVDTSGGTALHLLIRGEKYPLSLHTEATLQQAAATNRAAAVLLAQRPAALSHYVEAPHLHFIKNRLTRIQVVGDCEPSAPAYHLPPLYHVAYMPHQEDYETYFARLKRKTGLVKPALFQSFGLAETDDDPWQILMQEYHLQGPVDVAKFLAGQHPLLASSQPQTHLALQNEHIYPTTKTDPDSIQQLNNIQFLAQSIKSQGQPGPNSGFAIVKQSVDGNGNPLTYQFPIGDPSNPTIPAGTPVMIYSLTDTTNGAMAPAIGLPLQTSRNDSQFKNQTWGVNQGTASYDVANQTTTAQSRRLIANAAPAASAPGQWSVSPNTSSHGITVDQNSIQFTGSNFSVDAYNNFLRIVGAYVEFFADSDMTQAINNPMSPHMLQAFQTDTKTYLDMISSVNTILGIPFPTDPTQLQMAWPDQAQAAKLMFGGVGTWNYDAHVVWPGFIETGIFCFGIPIFMMAAQAAVTDTQWYKEFVKDTDNIMAAVGVGFSVGGAAFGVDAGFIQGLKSSLYTFGDIIVGILAAQGMEKLSAYLLAKIAASEFAEAAPFVGWALRAVSVAIDVAELAVSFGEVMSSPAVIEIDVKRQMAFTFTLHPDPAHGEAGNPKTAIWPAVADHYRILVNYKTGSGFESKGQVPLTPSGGSSNQPIQTNFTVPWGGQMQVIAAVYSANGWLCGKYQSDWLPAIPDSGTPGAKAVDGNITEILVPLTQDTQYTFKQKLSYNSTTGHTWQGVSGGATVPTDTVSSLNSDNTGNNIGQLAGITINETASVIGYTWQASGENIPLENGTQPDSGQMFVFQNVSVLSDAESRLKFPAFGFKTKPGLAYDVYGGSPTQVGPLNFVIDTRNASTGYLRLVDLMDGNPQFDLNSGMSYGTFSLGDIDALAVHPNGYVVAVNWASHKMQLLKLADQAVPDANAPLATVVSGKGILQGLMQGPIALAISPDGKIYVLESLNNRVQAFDINGNPAPSFTGQSLFSLPNAGAIAQQLDQRTASSDLVTAFLANGASDLFSIDASLAPTLDSGTMTMDVISAFAANMVYLAYVTDDKGNIQPDPTQTSFITVIKAGQSWTITDPSRNYVYTLTATSGAILVQDQFSELEVIILQQGVSWQLKDLAGGDSFLLTLSGTTLNVAQYLSYFSVNPKNESLTYCDLAIESKGYVYVLAYETNVPGTAVLNTAYVLDVYTPQGEHLFRTPDSSLTPAAQMQYVAAGKMAIDLWRDVFTLNYEKMAGPQGRTEPTISQWIPTPPLFNIDLTDANVAMFDQAQMANITAAFATAGITLSSAATCTVVQAGQQWKVDDAAQKFNVVTTIGQIDVYQAFV</sequence>
<organism evidence="3 4">
    <name type="scientific">Fibrella aestuarina BUZ 2</name>
    <dbReference type="NCBI Taxonomy" id="1166018"/>
    <lineage>
        <taxon>Bacteria</taxon>
        <taxon>Pseudomonadati</taxon>
        <taxon>Bacteroidota</taxon>
        <taxon>Cytophagia</taxon>
        <taxon>Cytophagales</taxon>
        <taxon>Spirosomataceae</taxon>
        <taxon>Fibrella</taxon>
    </lineage>
</organism>
<evidence type="ECO:0000313" key="3">
    <source>
        <dbReference type="EMBL" id="CCG98404.1"/>
    </source>
</evidence>
<feature type="repeat" description="NHL" evidence="2">
    <location>
        <begin position="926"/>
        <end position="969"/>
    </location>
</feature>
<proteinExistence type="predicted"/>
<dbReference type="InterPro" id="IPR001258">
    <property type="entry name" value="NHL_repeat"/>
</dbReference>
<dbReference type="HOGENOM" id="CLU_260232_0_0_10"/>
<evidence type="ECO:0000256" key="1">
    <source>
        <dbReference type="ARBA" id="ARBA00022737"/>
    </source>
</evidence>
<keyword evidence="1" id="KW-0677">Repeat</keyword>
<dbReference type="EMBL" id="HE796683">
    <property type="protein sequence ID" value="CCG98404.1"/>
    <property type="molecule type" value="Genomic_DNA"/>
</dbReference>
<dbReference type="SUPFAM" id="SSF101898">
    <property type="entry name" value="NHL repeat"/>
    <property type="match status" value="1"/>
</dbReference>
<dbReference type="Gene3D" id="2.120.10.30">
    <property type="entry name" value="TolB, C-terminal domain"/>
    <property type="match status" value="1"/>
</dbReference>
<dbReference type="InterPro" id="IPR011042">
    <property type="entry name" value="6-blade_b-propeller_TolB-like"/>
</dbReference>
<name>I0K2Q1_9BACT</name>
<dbReference type="STRING" id="1166018.FAES_0392"/>
<protein>
    <submittedName>
        <fullName evidence="3">NHL repeat containing protein</fullName>
    </submittedName>
</protein>
<reference evidence="3 4" key="1">
    <citation type="journal article" date="2012" name="J. Bacteriol.">
        <title>Genome Sequence of Fibrella aestuarina BUZ 2T, a Filamentous Marine Bacterium.</title>
        <authorList>
            <person name="Filippini M."/>
            <person name="Qi W."/>
            <person name="Blom J."/>
            <person name="Goesmann A."/>
            <person name="Smits T.H."/>
            <person name="Bagheri H.C."/>
        </authorList>
    </citation>
    <scope>NUCLEOTIDE SEQUENCE [LARGE SCALE GENOMIC DNA]</scope>
    <source>
        <strain evidence="4">BUZ 2T</strain>
    </source>
</reference>